<evidence type="ECO:0000259" key="5">
    <source>
        <dbReference type="PROSITE" id="PS50977"/>
    </source>
</evidence>
<dbReference type="AlphaFoldDB" id="A0A0F3ILU6"/>
<accession>A0A0F3ILU6</accession>
<proteinExistence type="predicted"/>
<dbReference type="PATRIC" id="fig|552518.3.peg.4764"/>
<dbReference type="InterPro" id="IPR001647">
    <property type="entry name" value="HTH_TetR"/>
</dbReference>
<dbReference type="InterPro" id="IPR009057">
    <property type="entry name" value="Homeodomain-like_sf"/>
</dbReference>
<dbReference type="Pfam" id="PF14246">
    <property type="entry name" value="TetR_C_7"/>
    <property type="match status" value="1"/>
</dbReference>
<dbReference type="Gene3D" id="1.10.10.60">
    <property type="entry name" value="Homeodomain-like"/>
    <property type="match status" value="1"/>
</dbReference>
<sequence length="206" mass="23241">MALRGEKLREHILWKAKEVFLEMGFERAAIDVVAARAGTSKRSLYAHFESKEKLFLAVIDLVRGLFLKKLKIPGDYSENPLDALTIFCGRYLEILLYEPSIQMCRVSMAETTRFPKGAVEHFDVIFTEVHTRLSVYLSITFELSADASSEAAKKLLGQILYPLFVRALFGMEALSKSIDEAALSENFDLKEIRKTVADLIVSVSKN</sequence>
<dbReference type="PROSITE" id="PS50977">
    <property type="entry name" value="HTH_TETR_2"/>
    <property type="match status" value="1"/>
</dbReference>
<gene>
    <name evidence="6" type="ORF">VZ95_20685</name>
</gene>
<feature type="DNA-binding region" description="H-T-H motif" evidence="4">
    <location>
        <begin position="29"/>
        <end position="48"/>
    </location>
</feature>
<dbReference type="Pfam" id="PF00440">
    <property type="entry name" value="TetR_N"/>
    <property type="match status" value="1"/>
</dbReference>
<dbReference type="GO" id="GO:0003677">
    <property type="term" value="F:DNA binding"/>
    <property type="evidence" value="ECO:0007669"/>
    <property type="project" value="UniProtKB-UniRule"/>
</dbReference>
<keyword evidence="7" id="KW-1185">Reference proteome</keyword>
<evidence type="ECO:0000256" key="3">
    <source>
        <dbReference type="ARBA" id="ARBA00023163"/>
    </source>
</evidence>
<dbReference type="FunFam" id="1.10.10.60:FF:000141">
    <property type="entry name" value="TetR family transcriptional regulator"/>
    <property type="match status" value="1"/>
</dbReference>
<keyword evidence="2 4" id="KW-0238">DNA-binding</keyword>
<dbReference type="PANTHER" id="PTHR47506:SF1">
    <property type="entry name" value="HTH-TYPE TRANSCRIPTIONAL REGULATOR YJDC"/>
    <property type="match status" value="1"/>
</dbReference>
<dbReference type="OrthoDB" id="9816431at2"/>
<evidence type="ECO:0000256" key="2">
    <source>
        <dbReference type="ARBA" id="ARBA00023125"/>
    </source>
</evidence>
<name>A0A0F3ILU6_9PROT</name>
<keyword evidence="1" id="KW-0805">Transcription regulation</keyword>
<dbReference type="SUPFAM" id="SSF46689">
    <property type="entry name" value="Homeodomain-like"/>
    <property type="match status" value="1"/>
</dbReference>
<dbReference type="PANTHER" id="PTHR47506">
    <property type="entry name" value="TRANSCRIPTIONAL REGULATORY PROTEIN"/>
    <property type="match status" value="1"/>
</dbReference>
<organism evidence="6 7">
    <name type="scientific">Elstera litoralis</name>
    <dbReference type="NCBI Taxonomy" id="552518"/>
    <lineage>
        <taxon>Bacteria</taxon>
        <taxon>Pseudomonadati</taxon>
        <taxon>Pseudomonadota</taxon>
        <taxon>Alphaproteobacteria</taxon>
        <taxon>Rhodospirillales</taxon>
        <taxon>Rhodospirillaceae</taxon>
        <taxon>Elstera</taxon>
    </lineage>
</organism>
<comment type="caution">
    <text evidence="6">The sequence shown here is derived from an EMBL/GenBank/DDBJ whole genome shotgun (WGS) entry which is preliminary data.</text>
</comment>
<evidence type="ECO:0000256" key="4">
    <source>
        <dbReference type="PROSITE-ProRule" id="PRU00335"/>
    </source>
</evidence>
<dbReference type="Gene3D" id="1.10.357.10">
    <property type="entry name" value="Tetracycline Repressor, domain 2"/>
    <property type="match status" value="1"/>
</dbReference>
<evidence type="ECO:0000256" key="1">
    <source>
        <dbReference type="ARBA" id="ARBA00023015"/>
    </source>
</evidence>
<evidence type="ECO:0000313" key="7">
    <source>
        <dbReference type="Proteomes" id="UP000033774"/>
    </source>
</evidence>
<dbReference type="Proteomes" id="UP000033774">
    <property type="component" value="Unassembled WGS sequence"/>
</dbReference>
<dbReference type="RefSeq" id="WP_045777548.1">
    <property type="nucleotide sequence ID" value="NZ_LAJY01000913.1"/>
</dbReference>
<reference evidence="6 7" key="1">
    <citation type="submission" date="2015-03" db="EMBL/GenBank/DDBJ databases">
        <title>Draft genome sequence of Elstera litoralis.</title>
        <authorList>
            <person name="Rahalkar M.C."/>
            <person name="Dhakephalkar P.K."/>
            <person name="Pore S.D."/>
            <person name="Arora P."/>
            <person name="Kapse N.G."/>
            <person name="Pandit P.S."/>
        </authorList>
    </citation>
    <scope>NUCLEOTIDE SEQUENCE [LARGE SCALE GENOMIC DNA]</scope>
    <source>
        <strain evidence="6 7">Dia-1</strain>
    </source>
</reference>
<dbReference type="PRINTS" id="PR00455">
    <property type="entry name" value="HTHTETR"/>
</dbReference>
<dbReference type="EMBL" id="LAJY01000913">
    <property type="protein sequence ID" value="KJV06534.1"/>
    <property type="molecule type" value="Genomic_DNA"/>
</dbReference>
<evidence type="ECO:0000313" key="6">
    <source>
        <dbReference type="EMBL" id="KJV06534.1"/>
    </source>
</evidence>
<protein>
    <recommendedName>
        <fullName evidence="5">HTH tetR-type domain-containing protein</fullName>
    </recommendedName>
</protein>
<feature type="domain" description="HTH tetR-type" evidence="5">
    <location>
        <begin position="6"/>
        <end position="66"/>
    </location>
</feature>
<dbReference type="InterPro" id="IPR039536">
    <property type="entry name" value="TetR_C_Proteobacteria"/>
</dbReference>
<keyword evidence="3" id="KW-0804">Transcription</keyword>